<dbReference type="Gene3D" id="2.160.10.10">
    <property type="entry name" value="Hexapeptide repeat proteins"/>
    <property type="match status" value="1"/>
</dbReference>
<dbReference type="AlphaFoldDB" id="A0A1I4W216"/>
<sequence>MKALILSGGAGTRLRPLTYTGAKQLVPVANKPILFYVIENIVHAGIRDIGIIIAPETGQEVRDKVGSGERWGVNITYFVQEKPLGLAHAVLVAKDFLRDGPFLMYLGDNLIGSRVDREVREFAEDETLAASIFLKPVANPKAFGVAVVDDGGRVVDLVEKPEHPPSNLALVGIYLFRPLIFEAISNISPSRRGELEITDAISWLIKNGYKVQSHMVESWWLDTGKKDDLLLANDTVMDEWLKTDIRGYVDPDSVVTGRVVIEEGARVEQSTIRGPAIIGSGAHLIKANVGPFTAIGSGVRIVRSTVEHCVIMDNCVIEDIPRLEHSVLGRRVRVKPTVRNQECLSLMVGDDCVVEIAT</sequence>
<accession>A0A1I4W216</accession>
<dbReference type="GO" id="GO:0016740">
    <property type="term" value="F:transferase activity"/>
    <property type="evidence" value="ECO:0007669"/>
    <property type="project" value="UniProtKB-KW"/>
</dbReference>
<evidence type="ECO:0000313" key="3">
    <source>
        <dbReference type="Proteomes" id="UP000199611"/>
    </source>
</evidence>
<feature type="domain" description="Nucleotidyl transferase" evidence="1">
    <location>
        <begin position="2"/>
        <end position="237"/>
    </location>
</feature>
<dbReference type="Proteomes" id="UP000199611">
    <property type="component" value="Unassembled WGS sequence"/>
</dbReference>
<proteinExistence type="predicted"/>
<dbReference type="STRING" id="39841.SAMN05660836_02562"/>
<dbReference type="RefSeq" id="WP_093396344.1">
    <property type="nucleotide sequence ID" value="NZ_FOUU01000013.1"/>
</dbReference>
<dbReference type="InterPro" id="IPR029044">
    <property type="entry name" value="Nucleotide-diphossugar_trans"/>
</dbReference>
<protein>
    <submittedName>
        <fullName evidence="2">Glucose-1-phosphate thymidylyltransferase</fullName>
    </submittedName>
</protein>
<dbReference type="InterPro" id="IPR005908">
    <property type="entry name" value="G1P_thy_trans_l"/>
</dbReference>
<evidence type="ECO:0000259" key="1">
    <source>
        <dbReference type="Pfam" id="PF00483"/>
    </source>
</evidence>
<dbReference type="CDD" id="cd04189">
    <property type="entry name" value="G1P_TT_long"/>
    <property type="match status" value="1"/>
</dbReference>
<dbReference type="SUPFAM" id="SSF53448">
    <property type="entry name" value="Nucleotide-diphospho-sugar transferases"/>
    <property type="match status" value="1"/>
</dbReference>
<dbReference type="Gene3D" id="3.90.550.10">
    <property type="entry name" value="Spore Coat Polysaccharide Biosynthesis Protein SpsA, Chain A"/>
    <property type="match status" value="1"/>
</dbReference>
<dbReference type="EMBL" id="FOUU01000013">
    <property type="protein sequence ID" value="SFN07523.1"/>
    <property type="molecule type" value="Genomic_DNA"/>
</dbReference>
<keyword evidence="3" id="KW-1185">Reference proteome</keyword>
<gene>
    <name evidence="2" type="ORF">SAMN05660836_02562</name>
</gene>
<organism evidence="2 3">
    <name type="scientific">Thermodesulforhabdus norvegica</name>
    <dbReference type="NCBI Taxonomy" id="39841"/>
    <lineage>
        <taxon>Bacteria</taxon>
        <taxon>Pseudomonadati</taxon>
        <taxon>Thermodesulfobacteriota</taxon>
        <taxon>Syntrophobacteria</taxon>
        <taxon>Syntrophobacterales</taxon>
        <taxon>Thermodesulforhabdaceae</taxon>
        <taxon>Thermodesulforhabdus</taxon>
    </lineage>
</organism>
<dbReference type="Pfam" id="PF00483">
    <property type="entry name" value="NTP_transferase"/>
    <property type="match status" value="1"/>
</dbReference>
<dbReference type="NCBIfam" id="TIGR01208">
    <property type="entry name" value="rmlA_long"/>
    <property type="match status" value="1"/>
</dbReference>
<name>A0A1I4W216_9BACT</name>
<dbReference type="OrthoDB" id="9803871at2"/>
<dbReference type="PANTHER" id="PTHR42883:SF2">
    <property type="entry name" value="THYMIDYLYLTRANSFERASE"/>
    <property type="match status" value="1"/>
</dbReference>
<keyword evidence="2" id="KW-0808">Transferase</keyword>
<dbReference type="PANTHER" id="PTHR42883">
    <property type="entry name" value="GLUCOSE-1-PHOSPHATE THYMIDYLTRANSFERASE"/>
    <property type="match status" value="1"/>
</dbReference>
<evidence type="ECO:0000313" key="2">
    <source>
        <dbReference type="EMBL" id="SFN07523.1"/>
    </source>
</evidence>
<reference evidence="2 3" key="1">
    <citation type="submission" date="2016-10" db="EMBL/GenBank/DDBJ databases">
        <authorList>
            <person name="de Groot N.N."/>
        </authorList>
    </citation>
    <scope>NUCLEOTIDE SEQUENCE [LARGE SCALE GENOMIC DNA]</scope>
    <source>
        <strain evidence="2 3">DSM 9990</strain>
    </source>
</reference>
<dbReference type="InterPro" id="IPR005835">
    <property type="entry name" value="NTP_transferase_dom"/>
</dbReference>